<keyword evidence="2" id="KW-1185">Reference proteome</keyword>
<evidence type="ECO:0000313" key="1">
    <source>
        <dbReference type="EMBL" id="CAG8629207.1"/>
    </source>
</evidence>
<accession>A0ACA9N5K8</accession>
<feature type="non-terminal residue" evidence="1">
    <location>
        <position position="1"/>
    </location>
</feature>
<dbReference type="Proteomes" id="UP000789525">
    <property type="component" value="Unassembled WGS sequence"/>
</dbReference>
<organism evidence="1 2">
    <name type="scientific">Acaulospora colombiana</name>
    <dbReference type="NCBI Taxonomy" id="27376"/>
    <lineage>
        <taxon>Eukaryota</taxon>
        <taxon>Fungi</taxon>
        <taxon>Fungi incertae sedis</taxon>
        <taxon>Mucoromycota</taxon>
        <taxon>Glomeromycotina</taxon>
        <taxon>Glomeromycetes</taxon>
        <taxon>Diversisporales</taxon>
        <taxon>Acaulosporaceae</taxon>
        <taxon>Acaulospora</taxon>
    </lineage>
</organism>
<dbReference type="EMBL" id="CAJVPT010017812">
    <property type="protein sequence ID" value="CAG8629207.1"/>
    <property type="molecule type" value="Genomic_DNA"/>
</dbReference>
<sequence>AVQIKSETLRTPTGNSSSGTVTQTTATTAPASNSGAQGWSSKLSEAGFIALAVTFGMVAFL</sequence>
<proteinExistence type="predicted"/>
<name>A0ACA9N5K8_9GLOM</name>
<protein>
    <submittedName>
        <fullName evidence="1">1321_t:CDS:1</fullName>
    </submittedName>
</protein>
<evidence type="ECO:0000313" key="2">
    <source>
        <dbReference type="Proteomes" id="UP000789525"/>
    </source>
</evidence>
<reference evidence="1" key="1">
    <citation type="submission" date="2021-06" db="EMBL/GenBank/DDBJ databases">
        <authorList>
            <person name="Kallberg Y."/>
            <person name="Tangrot J."/>
            <person name="Rosling A."/>
        </authorList>
    </citation>
    <scope>NUCLEOTIDE SEQUENCE</scope>
    <source>
        <strain evidence="1">CL356</strain>
    </source>
</reference>
<comment type="caution">
    <text evidence="1">The sequence shown here is derived from an EMBL/GenBank/DDBJ whole genome shotgun (WGS) entry which is preliminary data.</text>
</comment>
<gene>
    <name evidence="1" type="ORF">ACOLOM_LOCUS7578</name>
</gene>